<dbReference type="AlphaFoldDB" id="A0A3Q2C9T4"/>
<organism evidence="1 2">
    <name type="scientific">Cyprinodon variegatus</name>
    <name type="common">Sheepshead minnow</name>
    <dbReference type="NCBI Taxonomy" id="28743"/>
    <lineage>
        <taxon>Eukaryota</taxon>
        <taxon>Metazoa</taxon>
        <taxon>Chordata</taxon>
        <taxon>Craniata</taxon>
        <taxon>Vertebrata</taxon>
        <taxon>Euteleostomi</taxon>
        <taxon>Actinopterygii</taxon>
        <taxon>Neopterygii</taxon>
        <taxon>Teleostei</taxon>
        <taxon>Neoteleostei</taxon>
        <taxon>Acanthomorphata</taxon>
        <taxon>Ovalentaria</taxon>
        <taxon>Atherinomorphae</taxon>
        <taxon>Cyprinodontiformes</taxon>
        <taxon>Cyprinodontidae</taxon>
        <taxon>Cyprinodon</taxon>
    </lineage>
</organism>
<evidence type="ECO:0000313" key="1">
    <source>
        <dbReference type="Ensembl" id="ENSCVAP00000001566.1"/>
    </source>
</evidence>
<keyword evidence="2" id="KW-1185">Reference proteome</keyword>
<name>A0A3Q2C9T4_CYPVA</name>
<dbReference type="Proteomes" id="UP000265020">
    <property type="component" value="Unassembled WGS sequence"/>
</dbReference>
<sequence length="89" mass="10095">MANLLASPTVVQRHFKVEALKVLTFALIPISDPHVTSWALSCFALGKRSAWRHTRKLSRVSSISKPTSMMRMFTERYSCGEEGQKLRSK</sequence>
<reference evidence="1" key="2">
    <citation type="submission" date="2025-09" db="UniProtKB">
        <authorList>
            <consortium name="Ensembl"/>
        </authorList>
    </citation>
    <scope>IDENTIFICATION</scope>
</reference>
<proteinExistence type="predicted"/>
<reference evidence="1" key="1">
    <citation type="submission" date="2025-08" db="UniProtKB">
        <authorList>
            <consortium name="Ensembl"/>
        </authorList>
    </citation>
    <scope>IDENTIFICATION</scope>
</reference>
<accession>A0A3Q2C9T4</accession>
<evidence type="ECO:0000313" key="2">
    <source>
        <dbReference type="Proteomes" id="UP000265020"/>
    </source>
</evidence>
<dbReference type="Ensembl" id="ENSCVAT00000013211.1">
    <property type="protein sequence ID" value="ENSCVAP00000001566.1"/>
    <property type="gene ID" value="ENSCVAG00000002550.1"/>
</dbReference>
<protein>
    <submittedName>
        <fullName evidence="1">Uncharacterized protein</fullName>
    </submittedName>
</protein>